<dbReference type="AlphaFoldDB" id="A0A3B1CRI5"/>
<dbReference type="Pfam" id="PF04402">
    <property type="entry name" value="SIMPL"/>
    <property type="match status" value="1"/>
</dbReference>
<dbReference type="InterPro" id="IPR052022">
    <property type="entry name" value="26kDa_periplasmic_antigen"/>
</dbReference>
<evidence type="ECO:0008006" key="2">
    <source>
        <dbReference type="Google" id="ProtNLM"/>
    </source>
</evidence>
<proteinExistence type="predicted"/>
<protein>
    <recommendedName>
        <fullName evidence="2">DUF541 domain-containing protein</fullName>
    </recommendedName>
</protein>
<evidence type="ECO:0000313" key="1">
    <source>
        <dbReference type="EMBL" id="VAX21615.1"/>
    </source>
</evidence>
<sequence>MKSTILLLMIIFSIVIFGQTNEPTIFKITAQSEVSVLADVIVFQITISEENNDPEQAYRIHKEKESKLAKLIKDLGIEDTAISYSLLSISKSRMQKNKGAYKTSQKIKLELKDFSLYEKIQIELLKNGINEFKSVFSSDKAEKTREEGIRKLIEAAEKEAKTYADNLGLKVGRVISIDTKTRRYRSSDAVYFTAKPDVDISLLEIPQSYNVKLFANISFALVN</sequence>
<dbReference type="EMBL" id="UOGD01000200">
    <property type="protein sequence ID" value="VAX21615.1"/>
    <property type="molecule type" value="Genomic_DNA"/>
</dbReference>
<dbReference type="Gene3D" id="3.30.110.170">
    <property type="entry name" value="Protein of unknown function (DUF541), domain 1"/>
    <property type="match status" value="1"/>
</dbReference>
<reference evidence="1" key="1">
    <citation type="submission" date="2018-06" db="EMBL/GenBank/DDBJ databases">
        <authorList>
            <person name="Zhirakovskaya E."/>
        </authorList>
    </citation>
    <scope>NUCLEOTIDE SEQUENCE</scope>
</reference>
<dbReference type="GO" id="GO:0006974">
    <property type="term" value="P:DNA damage response"/>
    <property type="evidence" value="ECO:0007669"/>
    <property type="project" value="TreeGrafter"/>
</dbReference>
<organism evidence="1">
    <name type="scientific">hydrothermal vent metagenome</name>
    <dbReference type="NCBI Taxonomy" id="652676"/>
    <lineage>
        <taxon>unclassified sequences</taxon>
        <taxon>metagenomes</taxon>
        <taxon>ecological metagenomes</taxon>
    </lineage>
</organism>
<dbReference type="PANTHER" id="PTHR34387">
    <property type="entry name" value="SLR1258 PROTEIN"/>
    <property type="match status" value="1"/>
</dbReference>
<gene>
    <name evidence="1" type="ORF">MNBD_IGNAVI01-1002</name>
</gene>
<accession>A0A3B1CRI5</accession>
<name>A0A3B1CRI5_9ZZZZ</name>
<dbReference type="InterPro" id="IPR007497">
    <property type="entry name" value="SIMPL/DUF541"/>
</dbReference>
<dbReference type="Gene3D" id="3.30.70.2970">
    <property type="entry name" value="Protein of unknown function (DUF541), domain 2"/>
    <property type="match status" value="1"/>
</dbReference>
<dbReference type="PANTHER" id="PTHR34387:SF2">
    <property type="entry name" value="SLR1258 PROTEIN"/>
    <property type="match status" value="1"/>
</dbReference>